<evidence type="ECO:0000256" key="1">
    <source>
        <dbReference type="SAM" id="MobiDB-lite"/>
    </source>
</evidence>
<feature type="transmembrane region" description="Helical" evidence="2">
    <location>
        <begin position="30"/>
        <end position="53"/>
    </location>
</feature>
<keyword evidence="5" id="KW-1185">Reference proteome</keyword>
<evidence type="ECO:0000256" key="2">
    <source>
        <dbReference type="SAM" id="Phobius"/>
    </source>
</evidence>
<feature type="transmembrane region" description="Helical" evidence="2">
    <location>
        <begin position="59"/>
        <end position="78"/>
    </location>
</feature>
<sequence>MVGGLRSVTLCAMRGDRDDVSARPSGPGTAALRTVGLAGGFCLSVAATVAVLLTEDPQVLRLAVVAAAWAFVLAALVASRRTADGAPVDGAARAAVERADLERTAAEREAELRLAYELELEREVAARREHELRVENDLRRTAEQSMRTELEALRTELAQVAELRRDLTGLAELRRDVAGLAELRRDVAGLAELRTALAGLDLTGLAELRTDVGRLRSELTEQLSGEMLVERVMLRTQSTRTAPAAPEPTALPTVEADGWDRPASEPTAAWPAVRADEPAPGTRRLEEVRVEPRPTAPPQPLDWLARRSLLDVPPPTPQPEPEPEWRRRRTDDLLPGAPLAGQLTVERPVARRERPPVPGPAAPAPVAAAPAPAEEDSARRPAELVAESGLTPPSGGRRRRRYREDGESDDVLARVLGRG</sequence>
<evidence type="ECO:0000259" key="3">
    <source>
        <dbReference type="Pfam" id="PF20570"/>
    </source>
</evidence>
<dbReference type="Proteomes" id="UP000198507">
    <property type="component" value="Unassembled WGS sequence"/>
</dbReference>
<dbReference type="AlphaFoldDB" id="A0A1I0EYG0"/>
<accession>A0A1I0EYG0</accession>
<evidence type="ECO:0000313" key="5">
    <source>
        <dbReference type="Proteomes" id="UP000198507"/>
    </source>
</evidence>
<feature type="region of interest" description="Disordered" evidence="1">
    <location>
        <begin position="238"/>
        <end position="419"/>
    </location>
</feature>
<protein>
    <recommendedName>
        <fullName evidence="3">DUF6779 domain-containing protein</fullName>
    </recommendedName>
</protein>
<proteinExistence type="predicted"/>
<gene>
    <name evidence="4" type="ORF">SAMN04488546_2640</name>
</gene>
<dbReference type="Pfam" id="PF20570">
    <property type="entry name" value="DUF6779"/>
    <property type="match status" value="1"/>
</dbReference>
<feature type="domain" description="DUF6779" evidence="3">
    <location>
        <begin position="60"/>
        <end position="173"/>
    </location>
</feature>
<dbReference type="InterPro" id="IPR046706">
    <property type="entry name" value="DUF6779"/>
</dbReference>
<keyword evidence="2" id="KW-0472">Membrane</keyword>
<name>A0A1I0EYG0_9ACTN</name>
<keyword evidence="2" id="KW-1133">Transmembrane helix</keyword>
<dbReference type="EMBL" id="FOIE01000005">
    <property type="protein sequence ID" value="SET50197.1"/>
    <property type="molecule type" value="Genomic_DNA"/>
</dbReference>
<reference evidence="5" key="1">
    <citation type="submission" date="2016-10" db="EMBL/GenBank/DDBJ databases">
        <authorList>
            <person name="Varghese N."/>
            <person name="Submissions S."/>
        </authorList>
    </citation>
    <scope>NUCLEOTIDE SEQUENCE [LARGE SCALE GENOMIC DNA]</scope>
    <source>
        <strain evidence="5">DSM 44209</strain>
    </source>
</reference>
<keyword evidence="2" id="KW-0812">Transmembrane</keyword>
<evidence type="ECO:0000313" key="4">
    <source>
        <dbReference type="EMBL" id="SET50197.1"/>
    </source>
</evidence>
<feature type="compositionally biased region" description="Low complexity" evidence="1">
    <location>
        <begin position="239"/>
        <end position="253"/>
    </location>
</feature>
<feature type="compositionally biased region" description="Basic and acidic residues" evidence="1">
    <location>
        <begin position="323"/>
        <end position="332"/>
    </location>
</feature>
<feature type="compositionally biased region" description="Basic and acidic residues" evidence="1">
    <location>
        <begin position="283"/>
        <end position="292"/>
    </location>
</feature>
<organism evidence="4 5">
    <name type="scientific">Geodermatophilus poikilotrophus</name>
    <dbReference type="NCBI Taxonomy" id="1333667"/>
    <lineage>
        <taxon>Bacteria</taxon>
        <taxon>Bacillati</taxon>
        <taxon>Actinomycetota</taxon>
        <taxon>Actinomycetes</taxon>
        <taxon>Geodermatophilales</taxon>
        <taxon>Geodermatophilaceae</taxon>
        <taxon>Geodermatophilus</taxon>
    </lineage>
</organism>